<accession>A0ABY9HN14</accession>
<feature type="compositionally biased region" description="Polar residues" evidence="2">
    <location>
        <begin position="1108"/>
        <end position="1133"/>
    </location>
</feature>
<dbReference type="NCBIfam" id="TIGR01643">
    <property type="entry name" value="YD_repeat_2x"/>
    <property type="match status" value="2"/>
</dbReference>
<evidence type="ECO:0000256" key="3">
    <source>
        <dbReference type="SAM" id="SignalP"/>
    </source>
</evidence>
<feature type="domain" description="Ricin B lectin" evidence="5">
    <location>
        <begin position="1769"/>
        <end position="1905"/>
    </location>
</feature>
<keyword evidence="7" id="KW-1185">Reference proteome</keyword>
<dbReference type="SUPFAM" id="SSF50370">
    <property type="entry name" value="Ricin B-like lectins"/>
    <property type="match status" value="1"/>
</dbReference>
<dbReference type="Gene3D" id="2.170.16.10">
    <property type="entry name" value="Hedgehog/Intein (Hint) domain"/>
    <property type="match status" value="1"/>
</dbReference>
<feature type="compositionally biased region" description="Gly residues" evidence="2">
    <location>
        <begin position="2290"/>
        <end position="2301"/>
    </location>
</feature>
<dbReference type="InterPro" id="IPR000772">
    <property type="entry name" value="Ricin_B_lectin"/>
</dbReference>
<feature type="region of interest" description="Disordered" evidence="2">
    <location>
        <begin position="187"/>
        <end position="210"/>
    </location>
</feature>
<dbReference type="Gene3D" id="2.180.10.10">
    <property type="entry name" value="RHS repeat-associated core"/>
    <property type="match status" value="2"/>
</dbReference>
<dbReference type="SMART" id="SM00458">
    <property type="entry name" value="RICIN"/>
    <property type="match status" value="1"/>
</dbReference>
<dbReference type="Proteomes" id="UP001239522">
    <property type="component" value="Chromosome"/>
</dbReference>
<sequence>MTVIVSLASALTWGSLTLEAAAIAPKPREEMAVQLPDLPESARTEQDDSAEKHLTTAPEEATTPYTPQAVEEWSPGVGTADLTDVAPGRMVPVENVPTVSLGVPEEGDPAALAGEWTVDLKAPADSQAAEVDGLLMEITPPATADPEAEVTVGVDYTSFADLYGPQAADRFGVVLLPNCVIDAPTEGECAPEAPADESADGGPADGDGVTASVQPLASEIEVVHPKTTAKLRAAAENEGGTPRTRRVVSATVPVSELLGSGTGSKASGAMRAAASDGTGSRAVGVLDTGASAAGDFTATPLQSSGSWAAGSSSGAFTYGYQVQVPEAAGLTPQVALSYSSQSVDGRTSATNNQASWIGDGWDYNAGSITRTYASCREDAKKAGANNATHKTGDLCWGSDNATLTLGGATTELVWDADQKEWFTANGDGSRIQIVKDTSKDNKDADGEYWIVTTRDGTKYHFGLNHLPGWSKGDPVTNSVLTVPVFGNHAGEPCYKAGDWKGSDCAQAWRWNLDYVEDVHGNAMSLWWKKDPNYYARNFNWKAPVKYDRDGYLAHIDYGQRKNTVFSAQAPGRVTFNVEERCYAEGSLKCDEANFTSKDPGKYRIWYDTPADLRCASGKMCWNAAPSFWSTKRLDSIQTSAQRRTDTTARQVVDRYALQQSFPSLRTGPNTALWLETVTRTGYARKGSTDASVKLNPVRFEANVDDMPNRVMRGDNDPRPGFSRLRIGRVINEYGGETVVTYKQPEGQCATGQGLPGKGDKAELKSNTRLCYPSFWHPDPEKEDIDWFHKYVVQEIEELPNVNGAYSTSTKYGYGTAGWRMAEQEFTKKSTRTYSQFAGFDRTTVITGADDKAIGSKKTKAVTRFFRGMGDSVPVKDITGTHIAYDREPFAGRIAEELTYAEATDADTDWLTRSVTVPEATELASRTRGDGLDPLKAWRVTEPRQLAYSKDGKGTVHTSETKTTHESKYGLPVRIETLQDKADPGLVGDVSCTELEYVHHTDKNLIGLTKQTLSTATPCATADFTDLKKLASGSRIAYDEGAYGAALTGSTRGLVTQTWSLKADGSGFQSDGTVGFDSLGRVVKATDPDGKSSTTAYAMTNGQTFGITETNSLGHTSTQEVEPGRGTTTTSTDANGHVSRSVFDPLGRLVQAWAPGRTPSTSAVPDFAVEYHISKNDPGEPDRLPPYVVTKGRGHKDRVETSVTIYDGLGRERQAQQEATGGGRLITDTLYNSSGEVWQTNNAYLATGKPSGQLFTPLADTAVPNATRYTYDGLGRVVKELPILSGSEIPARSTRYEYGADWSTVINPSGAASYRVRSDSMGRTTQVDTFTDAERTEFTSVKYEFDDLGRLVKAYSAQDSARTWTWKYDGRGRMVSATDPDAGTTTTTYDHRDRPLTTTDARGITVWTKYDELSRPTEQRLGGSTGDLVARSTYDTVPGGKGLPAGTVRVTDGQEYTMSVGGYTADYQPLSTTLSLPDSLATTWGLRKSYTSTYNYSDTGLLLDGTIPAAGAFDSEKLVVRYNEEGLPLSVSGKDWYGSEAMYSPYGELLRSTLGAQPHRVWALSGFDDASGALTDQQVYREQNGDTSLVGGKLASHRSYWYDNAGNVTGIRERSTGIQERQCFTYDPIGQLTEAWTSADLAHCADGPVKEGGALNVTAGPDDSGYWQQYEYDLLGNREKLTEKDLTGATAKDAVTTYAYGKADGSQPHTLTKVTKKYTTPAGAQVTAEAERLYELTGDTKQVTSLENGDTQDISWTWDGQVERLTGQGSGGRTSYVGLADKCLDLSGGKPAQNTPVNLYACNGAASQKWSFQVEPGQPDPDLGTMTFYDDTWCVAPGSSAAGAGLQLHKCDGSAGQKIKRNASGQLVHVGTGLCVAVKDGATADSTSTVLAACSASSAAQKWEAQNETRYLYGPDGSRLLTVQGKQATLHLGETEVTTQAAGKLVSTQRSYGAPGGSVLRFQDGNQKGSTLVAEVGDHQGSTYAEVAMTDGMPVRVRKQDPFGNERGSSASGTGLRTHAAFLGMTPDDASGYTQLGARMYDPAVGRFLSADPVLDVADPMQANGYAYAHNNPVTLSDPTGLAVSLTASETAAALAGAGLSAAQVSQAHSTMGKTITSVILSVAWDQLKGFIGLDDAMGCFGGSVMSCISLVVGAVPWGKLGRIPSLIKAVKRTAGAIQALNKAKKKAEKVIAAAKAAERKALAAKKAAIEKAKKAAQAAKKKAAEKKQTTSNKAVNETKKTGNSVQKQAQANSAPKVSSASATHRSSGGAKAGADKPGGAAGGSSRNKGGSSGDSGSGKAGGSCPVGNSFVPGTKVVMADGSTKAIEDVKVGDKVLVTDPETGRTTVRTVTAEIRGEGLKHLVEVTVDTDGDQGDETASVTATDGHPFWVEELGAWIDATDLKAGEWLRTSAGTHVQITAVARWTAAGETVHNLTVRDTHTYYVLAGATPVLVHNSGGTECGASGLQQRAEDLQNQVGWSGTTAVARVRSLADPDRIETWVASNKTYLPTNWRKNNSLNPGETFIQLKGHAEDSIMEALDVGDGWEIIEGGTSTGVCWGICHPRLTSSGVTVGGPEFGSSKNNSPWRMFWKK</sequence>
<evidence type="ECO:0000256" key="2">
    <source>
        <dbReference type="SAM" id="MobiDB-lite"/>
    </source>
</evidence>
<dbReference type="EMBL" id="CP120997">
    <property type="protein sequence ID" value="WLQ35734.1"/>
    <property type="molecule type" value="Genomic_DNA"/>
</dbReference>
<dbReference type="PANTHER" id="PTHR32305">
    <property type="match status" value="1"/>
</dbReference>
<dbReference type="InterPro" id="IPR006530">
    <property type="entry name" value="YD"/>
</dbReference>
<feature type="domain" description="Hint" evidence="4">
    <location>
        <begin position="2307"/>
        <end position="2412"/>
    </location>
</feature>
<dbReference type="InterPro" id="IPR050708">
    <property type="entry name" value="T6SS_VgrG/RHS"/>
</dbReference>
<reference evidence="6 7" key="1">
    <citation type="submission" date="2023-03" db="EMBL/GenBank/DDBJ databases">
        <title>Isolation and description of six Streptomyces strains from soil environments, able to metabolize different microbial glucans.</title>
        <authorList>
            <person name="Widen T."/>
            <person name="Larsbrink J."/>
        </authorList>
    </citation>
    <scope>NUCLEOTIDE SEQUENCE [LARGE SCALE GENOMIC DNA]</scope>
    <source>
        <strain evidence="6 7">Mut1</strain>
    </source>
</reference>
<keyword evidence="3" id="KW-0732">Signal</keyword>
<organism evidence="6 7">
    <name type="scientific">Streptomyces castrisilvae</name>
    <dbReference type="NCBI Taxonomy" id="3033811"/>
    <lineage>
        <taxon>Bacteria</taxon>
        <taxon>Bacillati</taxon>
        <taxon>Actinomycetota</taxon>
        <taxon>Actinomycetes</taxon>
        <taxon>Kitasatosporales</taxon>
        <taxon>Streptomycetaceae</taxon>
        <taxon>Streptomyces</taxon>
    </lineage>
</organism>
<keyword evidence="1" id="KW-0677">Repeat</keyword>
<feature type="compositionally biased region" description="Polar residues" evidence="2">
    <location>
        <begin position="2229"/>
        <end position="2265"/>
    </location>
</feature>
<feature type="region of interest" description="Disordered" evidence="2">
    <location>
        <begin position="2220"/>
        <end position="2306"/>
    </location>
</feature>
<dbReference type="InterPro" id="IPR003587">
    <property type="entry name" value="Hint_dom_N"/>
</dbReference>
<dbReference type="InterPro" id="IPR036844">
    <property type="entry name" value="Hint_dom_sf"/>
</dbReference>
<name>A0ABY9HN14_9ACTN</name>
<feature type="compositionally biased region" description="Low complexity" evidence="2">
    <location>
        <begin position="2275"/>
        <end position="2289"/>
    </location>
</feature>
<feature type="signal peptide" evidence="3">
    <location>
        <begin position="1"/>
        <end position="20"/>
    </location>
</feature>
<evidence type="ECO:0000256" key="1">
    <source>
        <dbReference type="ARBA" id="ARBA00022737"/>
    </source>
</evidence>
<evidence type="ECO:0000313" key="7">
    <source>
        <dbReference type="Proteomes" id="UP001239522"/>
    </source>
</evidence>
<dbReference type="SUPFAM" id="SSF51294">
    <property type="entry name" value="Hedgehog/intein (Hint) domain"/>
    <property type="match status" value="1"/>
</dbReference>
<feature type="region of interest" description="Disordered" evidence="2">
    <location>
        <begin position="1108"/>
        <end position="1138"/>
    </location>
</feature>
<dbReference type="Pfam" id="PF00652">
    <property type="entry name" value="Ricin_B_lectin"/>
    <property type="match status" value="1"/>
</dbReference>
<dbReference type="NCBIfam" id="TIGR03696">
    <property type="entry name" value="Rhs_assc_core"/>
    <property type="match status" value="1"/>
</dbReference>
<dbReference type="InterPro" id="IPR022385">
    <property type="entry name" value="Rhs_assc_core"/>
</dbReference>
<dbReference type="PROSITE" id="PS50231">
    <property type="entry name" value="RICIN_B_LECTIN"/>
    <property type="match status" value="1"/>
</dbReference>
<gene>
    <name evidence="6" type="ORF">P8A18_20945</name>
</gene>
<protein>
    <submittedName>
        <fullName evidence="6">Polymorphic toxin-type HINT domain-containing protein</fullName>
    </submittedName>
</protein>
<evidence type="ECO:0000259" key="5">
    <source>
        <dbReference type="SMART" id="SM00458"/>
    </source>
</evidence>
<dbReference type="Gene3D" id="2.80.10.50">
    <property type="match status" value="1"/>
</dbReference>
<feature type="chain" id="PRO_5047195423" evidence="3">
    <location>
        <begin position="21"/>
        <end position="2592"/>
    </location>
</feature>
<dbReference type="Pfam" id="PF25023">
    <property type="entry name" value="TEN_YD-shell"/>
    <property type="match status" value="1"/>
</dbReference>
<feature type="region of interest" description="Disordered" evidence="2">
    <location>
        <begin position="40"/>
        <end position="63"/>
    </location>
</feature>
<dbReference type="PANTHER" id="PTHR32305:SF17">
    <property type="entry name" value="TRNA NUCLEASE WAPA"/>
    <property type="match status" value="1"/>
</dbReference>
<dbReference type="RefSeq" id="WP_306056579.1">
    <property type="nucleotide sequence ID" value="NZ_CP120997.1"/>
</dbReference>
<dbReference type="SMART" id="SM00306">
    <property type="entry name" value="HintN"/>
    <property type="match status" value="1"/>
</dbReference>
<proteinExistence type="predicted"/>
<evidence type="ECO:0000313" key="6">
    <source>
        <dbReference type="EMBL" id="WLQ35734.1"/>
    </source>
</evidence>
<dbReference type="InterPro" id="IPR035992">
    <property type="entry name" value="Ricin_B-like_lectins"/>
</dbReference>
<evidence type="ECO:0000259" key="4">
    <source>
        <dbReference type="SMART" id="SM00306"/>
    </source>
</evidence>
<feature type="compositionally biased region" description="Basic and acidic residues" evidence="2">
    <location>
        <begin position="40"/>
        <end position="54"/>
    </location>
</feature>
<dbReference type="InterPro" id="IPR056823">
    <property type="entry name" value="TEN-like_YD-shell"/>
</dbReference>
<dbReference type="CDD" id="cd00081">
    <property type="entry name" value="Hint"/>
    <property type="match status" value="1"/>
</dbReference>
<dbReference type="Pfam" id="PF07591">
    <property type="entry name" value="PT-HINT"/>
    <property type="match status" value="1"/>
</dbReference>